<comment type="caution">
    <text evidence="2">The sequence shown here is derived from an EMBL/GenBank/DDBJ whole genome shotgun (WGS) entry which is preliminary data.</text>
</comment>
<name>A0A7X6A1F7_9ACTN</name>
<feature type="region of interest" description="Disordered" evidence="1">
    <location>
        <begin position="1"/>
        <end position="25"/>
    </location>
</feature>
<sequence>MTEPDRTGPGTTGSTAGSATAGSAAAGSVTVAVRLPTVLRPFAGGAERVEVEVDGPPTVTSVFAALEGQHPALRRRLTDEQGAVRRHVNIYLGNDNIRDLSGLQTELADGDELLVLPSVAGG</sequence>
<dbReference type="NCBIfam" id="NF041918">
    <property type="entry name" value="SAMP1"/>
    <property type="match status" value="1"/>
</dbReference>
<dbReference type="InterPro" id="IPR054834">
    <property type="entry name" value="SAMP1_3"/>
</dbReference>
<evidence type="ECO:0000256" key="1">
    <source>
        <dbReference type="SAM" id="MobiDB-lite"/>
    </source>
</evidence>
<evidence type="ECO:0000313" key="3">
    <source>
        <dbReference type="Proteomes" id="UP000555407"/>
    </source>
</evidence>
<dbReference type="RefSeq" id="WP_202891165.1">
    <property type="nucleotide sequence ID" value="NZ_JAASRO010000001.1"/>
</dbReference>
<dbReference type="InterPro" id="IPR016155">
    <property type="entry name" value="Mopterin_synth/thiamin_S_b"/>
</dbReference>
<accession>A0A7X6A1F7</accession>
<dbReference type="InterPro" id="IPR003749">
    <property type="entry name" value="ThiS/MoaD-like"/>
</dbReference>
<dbReference type="Pfam" id="PF02597">
    <property type="entry name" value="ThiS"/>
    <property type="match status" value="1"/>
</dbReference>
<feature type="compositionally biased region" description="Low complexity" evidence="1">
    <location>
        <begin position="7"/>
        <end position="25"/>
    </location>
</feature>
<keyword evidence="3" id="KW-1185">Reference proteome</keyword>
<gene>
    <name evidence="2" type="ORF">BJY22_003650</name>
</gene>
<dbReference type="Proteomes" id="UP000555407">
    <property type="component" value="Unassembled WGS sequence"/>
</dbReference>
<dbReference type="PANTHER" id="PTHR38031:SF1">
    <property type="entry name" value="SULFUR CARRIER PROTEIN CYSO"/>
    <property type="match status" value="1"/>
</dbReference>
<evidence type="ECO:0000313" key="2">
    <source>
        <dbReference type="EMBL" id="NIK57933.1"/>
    </source>
</evidence>
<protein>
    <submittedName>
        <fullName evidence="2">Molybdopterin converting factor small subunit</fullName>
    </submittedName>
</protein>
<dbReference type="InterPro" id="IPR052045">
    <property type="entry name" value="Sulfur_Carrier/Prot_Modifier"/>
</dbReference>
<proteinExistence type="predicted"/>
<dbReference type="InterPro" id="IPR012675">
    <property type="entry name" value="Beta-grasp_dom_sf"/>
</dbReference>
<dbReference type="Gene3D" id="3.10.20.30">
    <property type="match status" value="1"/>
</dbReference>
<dbReference type="AlphaFoldDB" id="A0A7X6A1F7"/>
<dbReference type="PANTHER" id="PTHR38031">
    <property type="entry name" value="SULFUR CARRIER PROTEIN SLR0821-RELATED"/>
    <property type="match status" value="1"/>
</dbReference>
<reference evidence="2 3" key="1">
    <citation type="submission" date="2020-03" db="EMBL/GenBank/DDBJ databases">
        <title>Sequencing the genomes of 1000 actinobacteria strains.</title>
        <authorList>
            <person name="Klenk H.-P."/>
        </authorList>
    </citation>
    <scope>NUCLEOTIDE SEQUENCE [LARGE SCALE GENOMIC DNA]</scope>
    <source>
        <strain evidence="2 3">DSM 45490</strain>
    </source>
</reference>
<dbReference type="SUPFAM" id="SSF54285">
    <property type="entry name" value="MoaD/ThiS"/>
    <property type="match status" value="1"/>
</dbReference>
<dbReference type="EMBL" id="JAASRO010000001">
    <property type="protein sequence ID" value="NIK57933.1"/>
    <property type="molecule type" value="Genomic_DNA"/>
</dbReference>
<organism evidence="2 3">
    <name type="scientific">Kribbella shirazensis</name>
    <dbReference type="NCBI Taxonomy" id="1105143"/>
    <lineage>
        <taxon>Bacteria</taxon>
        <taxon>Bacillati</taxon>
        <taxon>Actinomycetota</taxon>
        <taxon>Actinomycetes</taxon>
        <taxon>Propionibacteriales</taxon>
        <taxon>Kribbellaceae</taxon>
        <taxon>Kribbella</taxon>
    </lineage>
</organism>